<dbReference type="GeneID" id="64671480"/>
<sequence>MPTLSRECRSSINLCHMFKLNNLNIATQHSQQYVAGLLDRTFGIWPMQLPRYAELVMLTNGHEDYLVPMRRINDPALVTFAPRKMPAWIVWEGWEELVHPLGGTYYYHTKKASTGRLYKQCIY</sequence>
<organism evidence="1 2">
    <name type="scientific">Suillus fuscotomentosus</name>
    <dbReference type="NCBI Taxonomy" id="1912939"/>
    <lineage>
        <taxon>Eukaryota</taxon>
        <taxon>Fungi</taxon>
        <taxon>Dikarya</taxon>
        <taxon>Basidiomycota</taxon>
        <taxon>Agaricomycotina</taxon>
        <taxon>Agaricomycetes</taxon>
        <taxon>Agaricomycetidae</taxon>
        <taxon>Boletales</taxon>
        <taxon>Suillineae</taxon>
        <taxon>Suillaceae</taxon>
        <taxon>Suillus</taxon>
    </lineage>
</organism>
<dbReference type="RefSeq" id="XP_041223969.1">
    <property type="nucleotide sequence ID" value="XM_041377182.1"/>
</dbReference>
<reference evidence="1" key="1">
    <citation type="journal article" date="2020" name="New Phytol.">
        <title>Comparative genomics reveals dynamic genome evolution in host specialist ectomycorrhizal fungi.</title>
        <authorList>
            <person name="Lofgren L.A."/>
            <person name="Nguyen N.H."/>
            <person name="Vilgalys R."/>
            <person name="Ruytinx J."/>
            <person name="Liao H.L."/>
            <person name="Branco S."/>
            <person name="Kuo A."/>
            <person name="LaButti K."/>
            <person name="Lipzen A."/>
            <person name="Andreopoulos W."/>
            <person name="Pangilinan J."/>
            <person name="Riley R."/>
            <person name="Hundley H."/>
            <person name="Na H."/>
            <person name="Barry K."/>
            <person name="Grigoriev I.V."/>
            <person name="Stajich J.E."/>
            <person name="Kennedy P.G."/>
        </authorList>
    </citation>
    <scope>NUCLEOTIDE SEQUENCE</scope>
    <source>
        <strain evidence="1">FC203</strain>
    </source>
</reference>
<protein>
    <submittedName>
        <fullName evidence="1">Uncharacterized protein</fullName>
    </submittedName>
</protein>
<keyword evidence="2" id="KW-1185">Reference proteome</keyword>
<dbReference type="Proteomes" id="UP001195769">
    <property type="component" value="Unassembled WGS sequence"/>
</dbReference>
<dbReference type="EMBL" id="JABBWK010000040">
    <property type="protein sequence ID" value="KAG1898393.1"/>
    <property type="molecule type" value="Genomic_DNA"/>
</dbReference>
<name>A0AAD4HJ10_9AGAM</name>
<evidence type="ECO:0000313" key="1">
    <source>
        <dbReference type="EMBL" id="KAG1898393.1"/>
    </source>
</evidence>
<evidence type="ECO:0000313" key="2">
    <source>
        <dbReference type="Proteomes" id="UP001195769"/>
    </source>
</evidence>
<proteinExistence type="predicted"/>
<dbReference type="AlphaFoldDB" id="A0AAD4HJ10"/>
<accession>A0AAD4HJ10</accession>
<gene>
    <name evidence="1" type="ORF">F5891DRAFT_982021</name>
</gene>
<comment type="caution">
    <text evidence="1">The sequence shown here is derived from an EMBL/GenBank/DDBJ whole genome shotgun (WGS) entry which is preliminary data.</text>
</comment>